<reference evidence="1 2" key="1">
    <citation type="submission" date="2018-06" db="EMBL/GenBank/DDBJ databases">
        <authorList>
            <consortium name="Pathogen Informatics"/>
            <person name="Doyle S."/>
        </authorList>
    </citation>
    <scope>NUCLEOTIDE SEQUENCE [LARGE SCALE GENOMIC DNA]</scope>
    <source>
        <strain evidence="1 2">NCTC10994</strain>
    </source>
</reference>
<evidence type="ECO:0008006" key="3">
    <source>
        <dbReference type="Google" id="ProtNLM"/>
    </source>
</evidence>
<dbReference type="KEGG" id="rcr:NCTC10994_04210"/>
<name>A0A2X4UVD1_9NOCA</name>
<dbReference type="STRING" id="1219011.GCA_001895045_01198"/>
<dbReference type="AlphaFoldDB" id="A0A2X4UVD1"/>
<dbReference type="EMBL" id="LS483468">
    <property type="protein sequence ID" value="SQI39658.1"/>
    <property type="molecule type" value="Genomic_DNA"/>
</dbReference>
<evidence type="ECO:0000313" key="1">
    <source>
        <dbReference type="EMBL" id="SQI39658.1"/>
    </source>
</evidence>
<organism evidence="1 2">
    <name type="scientific">Rhodococcus coprophilus</name>
    <dbReference type="NCBI Taxonomy" id="38310"/>
    <lineage>
        <taxon>Bacteria</taxon>
        <taxon>Bacillati</taxon>
        <taxon>Actinomycetota</taxon>
        <taxon>Actinomycetes</taxon>
        <taxon>Mycobacteriales</taxon>
        <taxon>Nocardiaceae</taxon>
        <taxon>Rhodococcus</taxon>
    </lineage>
</organism>
<gene>
    <name evidence="1" type="ORF">NCTC10994_04210</name>
</gene>
<sequence>MTIVEPFTRSDRAPKRARTLAIVHGGTYFHLQMMKDPAVLAHQPDFLYLPDLLPGDLDGYDTVIVGDRLHPDLVAKNAAQFYSVAQRGGTVVALGESGAHTWLPGVTWEPRPTNFWWWLTKEDPMIRTRSHDHESWQYLTTKAVIWHHHGIYNIDADVVPLLVSEEPDSEGVPRDAGMMLYEDTVTTPGRIIATTLDPMYHHGSNFMPGATRFLYALLRWIDNT</sequence>
<evidence type="ECO:0000313" key="2">
    <source>
        <dbReference type="Proteomes" id="UP000249091"/>
    </source>
</evidence>
<proteinExistence type="predicted"/>
<protein>
    <recommendedName>
        <fullName evidence="3">Glutamine amidotransferase domain-containing protein</fullName>
    </recommendedName>
</protein>
<dbReference type="Proteomes" id="UP000249091">
    <property type="component" value="Chromosome 1"/>
</dbReference>
<dbReference type="RefSeq" id="WP_072699220.1">
    <property type="nucleotide sequence ID" value="NZ_JAFBBL010000001.1"/>
</dbReference>
<keyword evidence="2" id="KW-1185">Reference proteome</keyword>
<accession>A0A2X4UVD1</accession>